<protein>
    <recommendedName>
        <fullName evidence="2">Sulfotransferase domain-containing protein</fullName>
    </recommendedName>
</protein>
<sequence length="50" mass="5867">MILTDDFVFVHYPKTGGTFVAKVLKELFERIDKPYETGHMHATCRRIPEQ</sequence>
<comment type="caution">
    <text evidence="1">The sequence shown here is derived from an EMBL/GenBank/DDBJ whole genome shotgun (WGS) entry which is preliminary data.</text>
</comment>
<evidence type="ECO:0008006" key="2">
    <source>
        <dbReference type="Google" id="ProtNLM"/>
    </source>
</evidence>
<reference evidence="1" key="1">
    <citation type="journal article" date="2014" name="Front. Microbiol.">
        <title>High frequency of phylogenetically diverse reductive dehalogenase-homologous genes in deep subseafloor sedimentary metagenomes.</title>
        <authorList>
            <person name="Kawai M."/>
            <person name="Futagami T."/>
            <person name="Toyoda A."/>
            <person name="Takaki Y."/>
            <person name="Nishi S."/>
            <person name="Hori S."/>
            <person name="Arai W."/>
            <person name="Tsubouchi T."/>
            <person name="Morono Y."/>
            <person name="Uchiyama I."/>
            <person name="Ito T."/>
            <person name="Fujiyama A."/>
            <person name="Inagaki F."/>
            <person name="Takami H."/>
        </authorList>
    </citation>
    <scope>NUCLEOTIDE SEQUENCE</scope>
    <source>
        <strain evidence="1">Expedition CK06-06</strain>
    </source>
</reference>
<feature type="non-terminal residue" evidence="1">
    <location>
        <position position="50"/>
    </location>
</feature>
<evidence type="ECO:0000313" key="1">
    <source>
        <dbReference type="EMBL" id="GAG45755.1"/>
    </source>
</evidence>
<dbReference type="EMBL" id="BARS01050156">
    <property type="protein sequence ID" value="GAG45755.1"/>
    <property type="molecule type" value="Genomic_DNA"/>
</dbReference>
<proteinExistence type="predicted"/>
<gene>
    <name evidence="1" type="ORF">S01H1_74926</name>
</gene>
<dbReference type="AlphaFoldDB" id="X0XR77"/>
<name>X0XR77_9ZZZZ</name>
<organism evidence="1">
    <name type="scientific">marine sediment metagenome</name>
    <dbReference type="NCBI Taxonomy" id="412755"/>
    <lineage>
        <taxon>unclassified sequences</taxon>
        <taxon>metagenomes</taxon>
        <taxon>ecological metagenomes</taxon>
    </lineage>
</organism>
<accession>X0XR77</accession>